<dbReference type="FunFam" id="3.20.20.70:FF:000029">
    <property type="entry name" value="L-lactate dehydrogenase"/>
    <property type="match status" value="1"/>
</dbReference>
<reference evidence="9" key="1">
    <citation type="submission" date="2020-12" db="EMBL/GenBank/DDBJ databases">
        <title>Prauserella sp. ASG 168, a novel actinomycete isolated from cave rock.</title>
        <authorList>
            <person name="Suriyachadkun C."/>
        </authorList>
    </citation>
    <scope>NUCLEOTIDE SEQUENCE</scope>
    <source>
        <strain evidence="9">ASG 168</strain>
    </source>
</reference>
<keyword evidence="2 7" id="KW-0285">Flavoprotein</keyword>
<feature type="domain" description="FMN hydroxy acid dehydrogenase" evidence="8">
    <location>
        <begin position="21"/>
        <end position="403"/>
    </location>
</feature>
<feature type="binding site" evidence="7">
    <location>
        <begin position="329"/>
        <end position="333"/>
    </location>
    <ligand>
        <name>FMN</name>
        <dbReference type="ChEBI" id="CHEBI:58210"/>
    </ligand>
</feature>
<feature type="binding site" evidence="7">
    <location>
        <position position="178"/>
    </location>
    <ligand>
        <name>FMN</name>
        <dbReference type="ChEBI" id="CHEBI:58210"/>
    </ligand>
</feature>
<dbReference type="GO" id="GO:0010181">
    <property type="term" value="F:FMN binding"/>
    <property type="evidence" value="ECO:0007669"/>
    <property type="project" value="InterPro"/>
</dbReference>
<evidence type="ECO:0000256" key="4">
    <source>
        <dbReference type="ARBA" id="ARBA00023002"/>
    </source>
</evidence>
<keyword evidence="3 7" id="KW-0288">FMN</keyword>
<dbReference type="Gene3D" id="3.20.20.70">
    <property type="entry name" value="Aldolase class I"/>
    <property type="match status" value="1"/>
</dbReference>
<evidence type="ECO:0000256" key="7">
    <source>
        <dbReference type="PIRSR" id="PIRSR000138-2"/>
    </source>
</evidence>
<feature type="binding site" evidence="7">
    <location>
        <position position="187"/>
    </location>
    <ligand>
        <name>glyoxylate</name>
        <dbReference type="ChEBI" id="CHEBI:36655"/>
    </ligand>
</feature>
<dbReference type="EMBL" id="JAENJH010000006">
    <property type="protein sequence ID" value="MBK1787238.1"/>
    <property type="molecule type" value="Genomic_DNA"/>
</dbReference>
<evidence type="ECO:0000256" key="1">
    <source>
        <dbReference type="ARBA" id="ARBA00001917"/>
    </source>
</evidence>
<feature type="binding site" evidence="7">
    <location>
        <begin position="100"/>
        <end position="102"/>
    </location>
    <ligand>
        <name>FMN</name>
        <dbReference type="ChEBI" id="CHEBI:58210"/>
    </ligand>
</feature>
<dbReference type="PIRSF" id="PIRSF000138">
    <property type="entry name" value="Al-hdrx_acd_dh"/>
    <property type="match status" value="1"/>
</dbReference>
<evidence type="ECO:0000259" key="8">
    <source>
        <dbReference type="PROSITE" id="PS51349"/>
    </source>
</evidence>
<keyword evidence="4" id="KW-0560">Oxidoreductase</keyword>
<evidence type="ECO:0000256" key="3">
    <source>
        <dbReference type="ARBA" id="ARBA00022643"/>
    </source>
</evidence>
<evidence type="ECO:0000256" key="6">
    <source>
        <dbReference type="PIRSR" id="PIRSR000138-1"/>
    </source>
</evidence>
<sequence>MRRLSGVAELLKLVTAPSGPSGVAAVPSIADMRLRAGKKVPKMIFDFVDGGAGDENTLRANENDLRDVVFAARTLVDVRQQDTTATIAGQELPLPLVFGPAGLVRVVGNDGELAAVRAAGARGIPYTISTSSAWSIEEIADAATGPLWFQLYLWRSRELIKDLVSRAKAAGCGTLVLTVDVPLNANRIRDLRNGMSIPPKVNARNALDAVRHPRWLLDLVQGPPIGFRNFQGIAEGNSALSHSEFINKELSNLAADWDDLAWLRSTWDGPLLIKGITTVGDASKALAAGVDGIIVSNHGGRQLDGLPSAVSAVPRIVDLAAGRADVLLDGGVRTGVDIAKALAMGAAGVTVARPWVYGVAAGGRPGVDRVIQIFEQEFRQTLALLGANRARDIDRGFAQVPDSWTAPPAELDTAVAD</sequence>
<gene>
    <name evidence="9" type="ORF">JHE00_23195</name>
</gene>
<comment type="caution">
    <text evidence="9">The sequence shown here is derived from an EMBL/GenBank/DDBJ whole genome shotgun (WGS) entry which is preliminary data.</text>
</comment>
<dbReference type="InterPro" id="IPR012133">
    <property type="entry name" value="Alpha-hydoxy_acid_DH_FMN"/>
</dbReference>
<accession>A0A934QXS5</accession>
<feature type="binding site" evidence="7">
    <location>
        <position position="301"/>
    </location>
    <ligand>
        <name>glyoxylate</name>
        <dbReference type="ChEBI" id="CHEBI:36655"/>
    </ligand>
</feature>
<dbReference type="SUPFAM" id="SSF51395">
    <property type="entry name" value="FMN-linked oxidoreductases"/>
    <property type="match status" value="1"/>
</dbReference>
<dbReference type="InterPro" id="IPR013785">
    <property type="entry name" value="Aldolase_TIM"/>
</dbReference>
<dbReference type="GO" id="GO:0016614">
    <property type="term" value="F:oxidoreductase activity, acting on CH-OH group of donors"/>
    <property type="evidence" value="ECO:0007669"/>
    <property type="project" value="UniProtKB-ARBA"/>
</dbReference>
<dbReference type="Pfam" id="PF01070">
    <property type="entry name" value="FMN_dh"/>
    <property type="match status" value="1"/>
</dbReference>
<dbReference type="InterPro" id="IPR000262">
    <property type="entry name" value="FMN-dep_DH"/>
</dbReference>
<evidence type="ECO:0000313" key="10">
    <source>
        <dbReference type="Proteomes" id="UP000635245"/>
    </source>
</evidence>
<protein>
    <submittedName>
        <fullName evidence="9">Alpha-hydroxy-acid oxidizing protein</fullName>
    </submittedName>
</protein>
<feature type="active site" description="Proton acceptor" evidence="6">
    <location>
        <position position="298"/>
    </location>
</feature>
<dbReference type="PANTHER" id="PTHR10578:SF107">
    <property type="entry name" value="2-HYDROXYACID OXIDASE 1"/>
    <property type="match status" value="1"/>
</dbReference>
<proteinExistence type="inferred from homology"/>
<dbReference type="PANTHER" id="PTHR10578">
    <property type="entry name" value="S -2-HYDROXY-ACID OXIDASE-RELATED"/>
    <property type="match status" value="1"/>
</dbReference>
<comment type="cofactor">
    <cofactor evidence="1">
        <name>FMN</name>
        <dbReference type="ChEBI" id="CHEBI:58210"/>
    </cofactor>
</comment>
<dbReference type="CDD" id="cd02809">
    <property type="entry name" value="alpha_hydroxyacid_oxid_FMN"/>
    <property type="match status" value="1"/>
</dbReference>
<feature type="binding site" evidence="7">
    <location>
        <position position="296"/>
    </location>
    <ligand>
        <name>FMN</name>
        <dbReference type="ChEBI" id="CHEBI:58210"/>
    </ligand>
</feature>
<feature type="binding site" evidence="7">
    <location>
        <position position="129"/>
    </location>
    <ligand>
        <name>FMN</name>
        <dbReference type="ChEBI" id="CHEBI:58210"/>
    </ligand>
</feature>
<dbReference type="Proteomes" id="UP000635245">
    <property type="component" value="Unassembled WGS sequence"/>
</dbReference>
<feature type="binding site" evidence="7">
    <location>
        <position position="298"/>
    </location>
    <ligand>
        <name>glyoxylate</name>
        <dbReference type="ChEBI" id="CHEBI:36655"/>
    </ligand>
</feature>
<evidence type="ECO:0000256" key="2">
    <source>
        <dbReference type="ARBA" id="ARBA00022630"/>
    </source>
</evidence>
<feature type="binding site" evidence="7">
    <location>
        <position position="152"/>
    </location>
    <ligand>
        <name>glyoxylate</name>
        <dbReference type="ChEBI" id="CHEBI:36655"/>
    </ligand>
</feature>
<name>A0A934QXS5_9PSEU</name>
<feature type="binding site" evidence="7">
    <location>
        <position position="150"/>
    </location>
    <ligand>
        <name>FMN</name>
        <dbReference type="ChEBI" id="CHEBI:58210"/>
    </ligand>
</feature>
<evidence type="ECO:0000256" key="5">
    <source>
        <dbReference type="ARBA" id="ARBA00024042"/>
    </source>
</evidence>
<organism evidence="9 10">
    <name type="scientific">Prauserella cavernicola</name>
    <dbReference type="NCBI Taxonomy" id="2800127"/>
    <lineage>
        <taxon>Bacteria</taxon>
        <taxon>Bacillati</taxon>
        <taxon>Actinomycetota</taxon>
        <taxon>Actinomycetes</taxon>
        <taxon>Pseudonocardiales</taxon>
        <taxon>Pseudonocardiaceae</taxon>
        <taxon>Prauserella</taxon>
    </lineage>
</organism>
<keyword evidence="10" id="KW-1185">Reference proteome</keyword>
<dbReference type="RefSeq" id="WP_200321643.1">
    <property type="nucleotide sequence ID" value="NZ_JAENJH010000006.1"/>
</dbReference>
<dbReference type="InterPro" id="IPR008259">
    <property type="entry name" value="FMN_hydac_DH_AS"/>
</dbReference>
<dbReference type="PROSITE" id="PS00557">
    <property type="entry name" value="FMN_HYDROXY_ACID_DH_1"/>
    <property type="match status" value="1"/>
</dbReference>
<feature type="binding site" evidence="7">
    <location>
        <position position="274"/>
    </location>
    <ligand>
        <name>FMN</name>
        <dbReference type="ChEBI" id="CHEBI:58210"/>
    </ligand>
</feature>
<evidence type="ECO:0000313" key="9">
    <source>
        <dbReference type="EMBL" id="MBK1787238.1"/>
    </source>
</evidence>
<dbReference type="AlphaFoldDB" id="A0A934QXS5"/>
<dbReference type="PROSITE" id="PS51349">
    <property type="entry name" value="FMN_HYDROXY_ACID_DH_2"/>
    <property type="match status" value="1"/>
</dbReference>
<comment type="similarity">
    <text evidence="5">Belongs to the FMN-dependent alpha-hydroxy acid dehydrogenase family.</text>
</comment>
<dbReference type="InterPro" id="IPR037396">
    <property type="entry name" value="FMN_HAD"/>
</dbReference>